<dbReference type="SMART" id="SM00594">
    <property type="entry name" value="UAS"/>
    <property type="match status" value="1"/>
</dbReference>
<sequence length="307" mass="35225">MGPMDIIYACVSIVKSILGAVFYILVSPLTITQNASTRVQQNPRVAAEKFKREFEEKYGQRHPDFFAGGYLQALDQAKRNHQFLVVILQSDEHYNTDKFNSETLTSPQLIDFFRENDFIVWGGNVRESEAYQGLSTAENLLVNLTRSLQRHTPLLARLRSEREAHEATRALREAQDNAYYASLRADQEKDRRALESLPEEPGDRDKGVTRLSFKFPDGKRVVRRFRDSESLETIYTFVDTYGLQRFSSPSKPPDNYTHGYKFVLVSPYPRTVHPMDKTKIIGDEKVLCPSCNLIVEEIESDDEDGDD</sequence>
<dbReference type="OrthoDB" id="1026733at2759"/>
<dbReference type="GO" id="GO:0043130">
    <property type="term" value="F:ubiquitin binding"/>
    <property type="evidence" value="ECO:0007669"/>
    <property type="project" value="TreeGrafter"/>
</dbReference>
<dbReference type="Pfam" id="PF21021">
    <property type="entry name" value="FAF1"/>
    <property type="match status" value="1"/>
</dbReference>
<accession>A0A9N9G721</accession>
<dbReference type="Proteomes" id="UP000789739">
    <property type="component" value="Unassembled WGS sequence"/>
</dbReference>
<dbReference type="InterPro" id="IPR001012">
    <property type="entry name" value="UBX_dom"/>
</dbReference>
<keyword evidence="2" id="KW-0812">Transmembrane</keyword>
<dbReference type="SMART" id="SM00166">
    <property type="entry name" value="UBX"/>
    <property type="match status" value="1"/>
</dbReference>
<organism evidence="4 5">
    <name type="scientific">Paraglomus brasilianum</name>
    <dbReference type="NCBI Taxonomy" id="144538"/>
    <lineage>
        <taxon>Eukaryota</taxon>
        <taxon>Fungi</taxon>
        <taxon>Fungi incertae sedis</taxon>
        <taxon>Mucoromycota</taxon>
        <taxon>Glomeromycotina</taxon>
        <taxon>Glomeromycetes</taxon>
        <taxon>Paraglomerales</taxon>
        <taxon>Paraglomeraceae</taxon>
        <taxon>Paraglomus</taxon>
    </lineage>
</organism>
<keyword evidence="1" id="KW-0175">Coiled coil</keyword>
<dbReference type="GO" id="GO:0036503">
    <property type="term" value="P:ERAD pathway"/>
    <property type="evidence" value="ECO:0007669"/>
    <property type="project" value="TreeGrafter"/>
</dbReference>
<reference evidence="4" key="1">
    <citation type="submission" date="2021-06" db="EMBL/GenBank/DDBJ databases">
        <authorList>
            <person name="Kallberg Y."/>
            <person name="Tangrot J."/>
            <person name="Rosling A."/>
        </authorList>
    </citation>
    <scope>NUCLEOTIDE SEQUENCE</scope>
    <source>
        <strain evidence="4">BR232B</strain>
    </source>
</reference>
<keyword evidence="5" id="KW-1185">Reference proteome</keyword>
<dbReference type="InterPro" id="IPR029071">
    <property type="entry name" value="Ubiquitin-like_domsf"/>
</dbReference>
<dbReference type="InterPro" id="IPR050730">
    <property type="entry name" value="UBX_domain-protein"/>
</dbReference>
<dbReference type="Gene3D" id="3.10.20.90">
    <property type="entry name" value="Phosphatidylinositol 3-kinase Catalytic Subunit, Chain A, domain 1"/>
    <property type="match status" value="1"/>
</dbReference>
<dbReference type="AlphaFoldDB" id="A0A9N9G721"/>
<evidence type="ECO:0000256" key="1">
    <source>
        <dbReference type="ARBA" id="ARBA00023054"/>
    </source>
</evidence>
<dbReference type="GO" id="GO:0005783">
    <property type="term" value="C:endoplasmic reticulum"/>
    <property type="evidence" value="ECO:0007669"/>
    <property type="project" value="TreeGrafter"/>
</dbReference>
<dbReference type="InterPro" id="IPR036249">
    <property type="entry name" value="Thioredoxin-like_sf"/>
</dbReference>
<gene>
    <name evidence="4" type="ORF">PBRASI_LOCUS7048</name>
</gene>
<dbReference type="Pfam" id="PF00789">
    <property type="entry name" value="UBX"/>
    <property type="match status" value="1"/>
</dbReference>
<dbReference type="PANTHER" id="PTHR23322">
    <property type="entry name" value="FAS-ASSOCIATED PROTEIN"/>
    <property type="match status" value="1"/>
</dbReference>
<protein>
    <submittedName>
        <fullName evidence="4">2839_t:CDS:1</fullName>
    </submittedName>
</protein>
<dbReference type="Gene3D" id="3.40.30.10">
    <property type="entry name" value="Glutaredoxin"/>
    <property type="match status" value="1"/>
</dbReference>
<evidence type="ECO:0000259" key="3">
    <source>
        <dbReference type="PROSITE" id="PS50033"/>
    </source>
</evidence>
<comment type="caution">
    <text evidence="4">The sequence shown here is derived from an EMBL/GenBank/DDBJ whole genome shotgun (WGS) entry which is preliminary data.</text>
</comment>
<feature type="transmembrane region" description="Helical" evidence="2">
    <location>
        <begin position="6"/>
        <end position="26"/>
    </location>
</feature>
<dbReference type="InterPro" id="IPR006577">
    <property type="entry name" value="UAS"/>
</dbReference>
<proteinExistence type="predicted"/>
<feature type="domain" description="UBX" evidence="3">
    <location>
        <begin position="204"/>
        <end position="270"/>
    </location>
</feature>
<dbReference type="SUPFAM" id="SSF54236">
    <property type="entry name" value="Ubiquitin-like"/>
    <property type="match status" value="1"/>
</dbReference>
<dbReference type="EMBL" id="CAJVPI010001019">
    <property type="protein sequence ID" value="CAG8589461.1"/>
    <property type="molecule type" value="Genomic_DNA"/>
</dbReference>
<keyword evidence="2" id="KW-0472">Membrane</keyword>
<evidence type="ECO:0000313" key="4">
    <source>
        <dbReference type="EMBL" id="CAG8589461.1"/>
    </source>
</evidence>
<dbReference type="CDD" id="cd01767">
    <property type="entry name" value="UBX"/>
    <property type="match status" value="1"/>
</dbReference>
<dbReference type="PROSITE" id="PS50033">
    <property type="entry name" value="UBX"/>
    <property type="match status" value="1"/>
</dbReference>
<dbReference type="InterPro" id="IPR049483">
    <property type="entry name" value="FAF1_2-like_UAS"/>
</dbReference>
<keyword evidence="2" id="KW-1133">Transmembrane helix</keyword>
<dbReference type="SUPFAM" id="SSF52833">
    <property type="entry name" value="Thioredoxin-like"/>
    <property type="match status" value="1"/>
</dbReference>
<dbReference type="PANTHER" id="PTHR23322:SF1">
    <property type="entry name" value="FAS-ASSOCIATED FACTOR 2"/>
    <property type="match status" value="1"/>
</dbReference>
<evidence type="ECO:0000313" key="5">
    <source>
        <dbReference type="Proteomes" id="UP000789739"/>
    </source>
</evidence>
<evidence type="ECO:0000256" key="2">
    <source>
        <dbReference type="SAM" id="Phobius"/>
    </source>
</evidence>
<name>A0A9N9G721_9GLOM</name>